<dbReference type="Pfam" id="PF20805">
    <property type="entry name" value="Integrin_A_Ig_2"/>
    <property type="match status" value="1"/>
</dbReference>
<dbReference type="SMART" id="SM00191">
    <property type="entry name" value="Int_alpha"/>
    <property type="match status" value="5"/>
</dbReference>
<keyword evidence="11" id="KW-0325">Glycoprotein</keyword>
<dbReference type="InterPro" id="IPR013517">
    <property type="entry name" value="FG-GAP"/>
</dbReference>
<feature type="compositionally biased region" description="Polar residues" evidence="14">
    <location>
        <begin position="1132"/>
        <end position="1152"/>
    </location>
</feature>
<dbReference type="GO" id="GO:0007157">
    <property type="term" value="P:heterophilic cell-cell adhesion via plasma membrane cell adhesion molecules"/>
    <property type="evidence" value="ECO:0007669"/>
    <property type="project" value="UniProtKB-ARBA"/>
</dbReference>
<feature type="repeat" description="FG-GAP" evidence="12">
    <location>
        <begin position="357"/>
        <end position="416"/>
    </location>
</feature>
<evidence type="ECO:0000256" key="7">
    <source>
        <dbReference type="ARBA" id="ARBA00022989"/>
    </source>
</evidence>
<evidence type="ECO:0000256" key="2">
    <source>
        <dbReference type="ARBA" id="ARBA00008054"/>
    </source>
</evidence>
<keyword evidence="9" id="KW-0472">Membrane</keyword>
<dbReference type="GO" id="GO:0009897">
    <property type="term" value="C:external side of plasma membrane"/>
    <property type="evidence" value="ECO:0007669"/>
    <property type="project" value="TreeGrafter"/>
</dbReference>
<evidence type="ECO:0000256" key="1">
    <source>
        <dbReference type="ARBA" id="ARBA00004479"/>
    </source>
</evidence>
<dbReference type="GO" id="GO:0048513">
    <property type="term" value="P:animal organ development"/>
    <property type="evidence" value="ECO:0007669"/>
    <property type="project" value="UniProtKB-ARBA"/>
</dbReference>
<sequence length="1227" mass="135376">MWCLCLFVLVCVASVSAYNVDTQSAVRHTGKQGSMFGFSVAEHKERGASWVLVGAPGAQTNQPGVKFGGAVYMCDINRDDCRPVPFDRNGNLNNSDGTQIDKKSYQWFGATVRSSNGVVLACAPRYVYYAKKLDRRDPVGTCYVARDQLSSFSEFSPCRTQSNWGYHRQGSCQAGLGADISRDGRRLFIGAVGSYYWQGQLHSIDSVARLPFLPPRYTIYHEGQLFSQNTHSRPEVISTNQSEPIEDDSYLGYSVTAGDFSGNGGQNDVALGMPRGAELKGKIVLYTWNAINLENITGEQMGSYFGYSLATADMNGDKLDDLVIGAPLYTDLSNNEGAYETGKIYVVYQEQGTHKFRSVHEREGFKSKSRFGLALCSLADINKDGYGDVAVGAPYDGPNERGIVYIFHGSANGIREKPSQIITTEDIGYPITTFGFSLAGGVDLDGNEYPDVVVGAYESDTSVFLKARPVVKMKASISFQAEQKQIVLEERNCTLKDYTKVACMSLHACLQYDGFGVDENLNFEVQVVLDSKKTKSPRMFFLSEEGRFAKNQTLMLTKEEQKCITMLVYIEPNIRDKLTSLEAELRYGLYGSDSTQSVSSQRRYYRSLTPVLDLNEPLVRKDSISIQKNCGKDNICIPDLRLIVVPSVKRYLLGSGERLVIEVIAQNEGEDAFESTFEMQVPAGVNYINIERVDQEIPVHIISAPSFLNNNTLICDIGNPLPKEKVVNFKVLLQPFHREGIKPRYEFLMSLNSTNAESNRTRSDNIHHLTIPIFVETDLILQGSSHPSEVHYNTTLYTSENIQQESEIGPQVVHIYSIRNKGPSDIVEAEAHFLWPSRTLAGDNLLYLLEQPETSGPIKCDFVKEANALLLKLDRKKKSYLESSGVGFQSRLSSSGSGITIEESSSSSGSRSGVTYSHKESSHSSGRVFTAEERKKFEEAERRREEEEARAETGDGSLRHSKRVKEAQFRFQGNGEIGAGNANWDKGTNSGGRSSSRTNSREKIEGGTGGVEDTNSGRGTKIIERGRVEVSGARPGQKKEFETKLEEDYFKSYGSSQSQSGRRYGGANVEPGVGVSVNRGRYGGNDRRVETSQGRQGSNVETSGGRRTQSESERRNQESHYGGGRQIGGGTVNHTYNRQDHTSTNTTWSSETGGKPVTHTATSWIIDEDGIVRNGSTSNVYEGDANYGRSSGYDTSRSSQRGSATTQNAGGSGYDARVSTQDTRGYE</sequence>
<dbReference type="PROSITE" id="PS51470">
    <property type="entry name" value="FG_GAP"/>
    <property type="match status" value="6"/>
</dbReference>
<evidence type="ECO:0000256" key="3">
    <source>
        <dbReference type="ARBA" id="ARBA00022692"/>
    </source>
</evidence>
<keyword evidence="3" id="KW-0812">Transmembrane</keyword>
<evidence type="ECO:0000259" key="15">
    <source>
        <dbReference type="Pfam" id="PF08441"/>
    </source>
</evidence>
<feature type="domain" description="Integrin alpha third immunoglobulin-like" evidence="17">
    <location>
        <begin position="779"/>
        <end position="930"/>
    </location>
</feature>
<feature type="domain" description="Integrin alpha first immunoglubulin-like" evidence="15">
    <location>
        <begin position="467"/>
        <end position="629"/>
    </location>
</feature>
<dbReference type="InterPro" id="IPR048286">
    <property type="entry name" value="Integrin_alpha_Ig-like_3"/>
</dbReference>
<evidence type="ECO:0000256" key="13">
    <source>
        <dbReference type="RuleBase" id="RU003762"/>
    </source>
</evidence>
<dbReference type="Gene3D" id="2.130.10.130">
    <property type="entry name" value="Integrin alpha, N-terminal"/>
    <property type="match status" value="1"/>
</dbReference>
<dbReference type="InterPro" id="IPR000413">
    <property type="entry name" value="Integrin_alpha"/>
</dbReference>
<feature type="repeat" description="FG-GAP" evidence="12">
    <location>
        <begin position="93"/>
        <end position="154"/>
    </location>
</feature>
<feature type="domain" description="Integrin alpha second immunoglobulin-like" evidence="16">
    <location>
        <begin position="630"/>
        <end position="769"/>
    </location>
</feature>
<dbReference type="Gene3D" id="2.60.40.1460">
    <property type="entry name" value="Integrin domains. Chain A, domain 2"/>
    <property type="match status" value="1"/>
</dbReference>
<gene>
    <name evidence="18" type="ORF">g.19599</name>
</gene>
<feature type="repeat" description="FG-GAP" evidence="12">
    <location>
        <begin position="420"/>
        <end position="482"/>
    </location>
</feature>
<dbReference type="GO" id="GO:0033627">
    <property type="term" value="P:cell adhesion mediated by integrin"/>
    <property type="evidence" value="ECO:0007669"/>
    <property type="project" value="TreeGrafter"/>
</dbReference>
<feature type="compositionally biased region" description="Basic and acidic residues" evidence="14">
    <location>
        <begin position="1108"/>
        <end position="1118"/>
    </location>
</feature>
<comment type="similarity">
    <text evidence="2 13">Belongs to the integrin alpha chain family.</text>
</comment>
<dbReference type="AlphaFoldDB" id="A0A1B6E1H3"/>
<dbReference type="InterPro" id="IPR028994">
    <property type="entry name" value="Integrin_alpha_N"/>
</dbReference>
<feature type="compositionally biased region" description="Low complexity" evidence="14">
    <location>
        <begin position="893"/>
        <end position="913"/>
    </location>
</feature>
<dbReference type="GO" id="GO:0007229">
    <property type="term" value="P:integrin-mediated signaling pathway"/>
    <property type="evidence" value="ECO:0007669"/>
    <property type="project" value="UniProtKB-KW"/>
</dbReference>
<feature type="compositionally biased region" description="Gly residues" evidence="14">
    <location>
        <begin position="1121"/>
        <end position="1131"/>
    </location>
</feature>
<keyword evidence="8 13" id="KW-0401">Integrin</keyword>
<keyword evidence="10 13" id="KW-0675">Receptor</keyword>
<keyword evidence="5" id="KW-0677">Repeat</keyword>
<keyword evidence="7" id="KW-1133">Transmembrane helix</keyword>
<evidence type="ECO:0000256" key="8">
    <source>
        <dbReference type="ARBA" id="ARBA00023037"/>
    </source>
</evidence>
<evidence type="ECO:0000256" key="12">
    <source>
        <dbReference type="PROSITE-ProRule" id="PRU00803"/>
    </source>
</evidence>
<feature type="repeat" description="FG-GAP" evidence="12">
    <location>
        <begin position="291"/>
        <end position="356"/>
    </location>
</feature>
<dbReference type="EMBL" id="GEDC01005544">
    <property type="protein sequence ID" value="JAS31754.1"/>
    <property type="molecule type" value="Transcribed_RNA"/>
</dbReference>
<dbReference type="Gene3D" id="2.60.40.1510">
    <property type="entry name" value="ntegrin, alpha v. Chain A, domain 3"/>
    <property type="match status" value="1"/>
</dbReference>
<feature type="non-terminal residue" evidence="18">
    <location>
        <position position="1227"/>
    </location>
</feature>
<feature type="chain" id="PRO_5008447188" evidence="13">
    <location>
        <begin position="18"/>
        <end position="1227"/>
    </location>
</feature>
<dbReference type="PANTHER" id="PTHR23220">
    <property type="entry name" value="INTEGRIN ALPHA"/>
    <property type="match status" value="1"/>
</dbReference>
<feature type="compositionally biased region" description="Basic and acidic residues" evidence="14">
    <location>
        <begin position="930"/>
        <end position="953"/>
    </location>
</feature>
<dbReference type="InterPro" id="IPR032695">
    <property type="entry name" value="Integrin_dom_sf"/>
</dbReference>
<dbReference type="Pfam" id="PF08441">
    <property type="entry name" value="Integrin_A_Ig_1"/>
    <property type="match status" value="1"/>
</dbReference>
<evidence type="ECO:0000313" key="18">
    <source>
        <dbReference type="EMBL" id="JAS31754.1"/>
    </source>
</evidence>
<dbReference type="InterPro" id="IPR048285">
    <property type="entry name" value="Integrin_alpha_Ig-like_2"/>
</dbReference>
<organism evidence="18">
    <name type="scientific">Clastoptera arizonana</name>
    <name type="common">Arizona spittle bug</name>
    <dbReference type="NCBI Taxonomy" id="38151"/>
    <lineage>
        <taxon>Eukaryota</taxon>
        <taxon>Metazoa</taxon>
        <taxon>Ecdysozoa</taxon>
        <taxon>Arthropoda</taxon>
        <taxon>Hexapoda</taxon>
        <taxon>Insecta</taxon>
        <taxon>Pterygota</taxon>
        <taxon>Neoptera</taxon>
        <taxon>Paraneoptera</taxon>
        <taxon>Hemiptera</taxon>
        <taxon>Auchenorrhyncha</taxon>
        <taxon>Cercopoidea</taxon>
        <taxon>Clastopteridae</taxon>
        <taxon>Clastoptera</taxon>
    </lineage>
</organism>
<feature type="compositionally biased region" description="Basic and acidic residues" evidence="14">
    <location>
        <begin position="1037"/>
        <end position="1050"/>
    </location>
</feature>
<accession>A0A1B6E1H3</accession>
<comment type="subcellular location">
    <subcellularLocation>
        <location evidence="1 13">Membrane</location>
        <topology evidence="1 13">Single-pass type I membrane protein</topology>
    </subcellularLocation>
</comment>
<evidence type="ECO:0000259" key="16">
    <source>
        <dbReference type="Pfam" id="PF20805"/>
    </source>
</evidence>
<dbReference type="InterPro" id="IPR013519">
    <property type="entry name" value="Int_alpha_beta-p"/>
</dbReference>
<dbReference type="GO" id="GO:0005178">
    <property type="term" value="F:integrin binding"/>
    <property type="evidence" value="ECO:0007669"/>
    <property type="project" value="TreeGrafter"/>
</dbReference>
<evidence type="ECO:0000256" key="11">
    <source>
        <dbReference type="ARBA" id="ARBA00023180"/>
    </source>
</evidence>
<dbReference type="SUPFAM" id="SSF69179">
    <property type="entry name" value="Integrin domains"/>
    <property type="match status" value="3"/>
</dbReference>
<evidence type="ECO:0000256" key="5">
    <source>
        <dbReference type="ARBA" id="ARBA00022737"/>
    </source>
</evidence>
<dbReference type="PRINTS" id="PR01185">
    <property type="entry name" value="INTEGRINA"/>
</dbReference>
<dbReference type="GO" id="GO:0008305">
    <property type="term" value="C:integrin complex"/>
    <property type="evidence" value="ECO:0007669"/>
    <property type="project" value="InterPro"/>
</dbReference>
<keyword evidence="4 13" id="KW-0732">Signal</keyword>
<dbReference type="InterPro" id="IPR013649">
    <property type="entry name" value="Integrin_alpha_Ig-like_1"/>
</dbReference>
<feature type="repeat" description="FG-GAP" evidence="12">
    <location>
        <begin position="22"/>
        <end position="83"/>
    </location>
</feature>
<feature type="compositionally biased region" description="Polar residues" evidence="14">
    <location>
        <begin position="1188"/>
        <end position="1209"/>
    </location>
</feature>
<feature type="compositionally biased region" description="Low complexity" evidence="14">
    <location>
        <begin position="1052"/>
        <end position="1066"/>
    </location>
</feature>
<dbReference type="GO" id="GO:0007160">
    <property type="term" value="P:cell-matrix adhesion"/>
    <property type="evidence" value="ECO:0007669"/>
    <property type="project" value="TreeGrafter"/>
</dbReference>
<name>A0A1B6E1H3_9HEMI</name>
<evidence type="ECO:0000256" key="9">
    <source>
        <dbReference type="ARBA" id="ARBA00023136"/>
    </source>
</evidence>
<proteinExistence type="inferred from homology"/>
<evidence type="ECO:0000256" key="4">
    <source>
        <dbReference type="ARBA" id="ARBA00022729"/>
    </source>
</evidence>
<evidence type="ECO:0000259" key="17">
    <source>
        <dbReference type="Pfam" id="PF20806"/>
    </source>
</evidence>
<feature type="region of interest" description="Disordered" evidence="14">
    <location>
        <begin position="887"/>
        <end position="1227"/>
    </location>
</feature>
<dbReference type="Pfam" id="PF01839">
    <property type="entry name" value="FG-GAP"/>
    <property type="match status" value="2"/>
</dbReference>
<dbReference type="SUPFAM" id="SSF69318">
    <property type="entry name" value="Integrin alpha N-terminal domain"/>
    <property type="match status" value="1"/>
</dbReference>
<dbReference type="PANTHER" id="PTHR23220:SF133">
    <property type="entry name" value="INTEGRIN ALPHA-PS2"/>
    <property type="match status" value="1"/>
</dbReference>
<feature type="compositionally biased region" description="Polar residues" evidence="14">
    <location>
        <begin position="1218"/>
        <end position="1227"/>
    </location>
</feature>
<feature type="repeat" description="FG-GAP" evidence="12">
    <location>
        <begin position="237"/>
        <end position="290"/>
    </location>
</feature>
<evidence type="ECO:0000256" key="6">
    <source>
        <dbReference type="ARBA" id="ARBA00022889"/>
    </source>
</evidence>
<evidence type="ECO:0000256" key="10">
    <source>
        <dbReference type="ARBA" id="ARBA00023170"/>
    </source>
</evidence>
<keyword evidence="6 13" id="KW-0130">Cell adhesion</keyword>
<protein>
    <submittedName>
        <fullName evidence="18">Uncharacterized protein</fullName>
    </submittedName>
</protein>
<dbReference type="Gene3D" id="2.60.40.1530">
    <property type="entry name" value="ntegrin, alpha v. Chain A, domain 4"/>
    <property type="match status" value="1"/>
</dbReference>
<feature type="signal peptide" evidence="13">
    <location>
        <begin position="1"/>
        <end position="17"/>
    </location>
</feature>
<dbReference type="Pfam" id="PF20806">
    <property type="entry name" value="Integrin_A_Ig_3"/>
    <property type="match status" value="1"/>
</dbReference>
<feature type="compositionally biased region" description="Polar residues" evidence="14">
    <location>
        <begin position="1091"/>
        <end position="1107"/>
    </location>
</feature>
<reference evidence="18" key="1">
    <citation type="submission" date="2015-12" db="EMBL/GenBank/DDBJ databases">
        <title>De novo transcriptome assembly of four potential Pierce s Disease insect vectors from Arizona vineyards.</title>
        <authorList>
            <person name="Tassone E.E."/>
        </authorList>
    </citation>
    <scope>NUCLEOTIDE SEQUENCE</scope>
</reference>
<feature type="compositionally biased region" description="Low complexity" evidence="14">
    <location>
        <begin position="987"/>
        <end position="998"/>
    </location>
</feature>
<evidence type="ECO:0000256" key="14">
    <source>
        <dbReference type="SAM" id="MobiDB-lite"/>
    </source>
</evidence>